<dbReference type="Proteomes" id="UP000035760">
    <property type="component" value="Unassembled WGS sequence"/>
</dbReference>
<dbReference type="EMBL" id="CBTJ020000032">
    <property type="protein sequence ID" value="CDI02154.1"/>
    <property type="molecule type" value="Genomic_DNA"/>
</dbReference>
<dbReference type="STRING" id="1400863.BN873_260010"/>
<reference evidence="1" key="1">
    <citation type="submission" date="2013-07" db="EMBL/GenBank/DDBJ databases">
        <authorList>
            <person name="McIlroy S."/>
        </authorList>
    </citation>
    <scope>NUCLEOTIDE SEQUENCE [LARGE SCALE GENOMIC DNA]</scope>
    <source>
        <strain evidence="1">Run_A_D11</strain>
    </source>
</reference>
<evidence type="ECO:0000313" key="2">
    <source>
        <dbReference type="Proteomes" id="UP000035760"/>
    </source>
</evidence>
<accession>W6M6C1</accession>
<name>W6M6C1_9GAMM</name>
<organism evidence="1 2">
    <name type="scientific">Candidatus Competibacter denitrificans Run_A_D11</name>
    <dbReference type="NCBI Taxonomy" id="1400863"/>
    <lineage>
        <taxon>Bacteria</taxon>
        <taxon>Pseudomonadati</taxon>
        <taxon>Pseudomonadota</taxon>
        <taxon>Gammaproteobacteria</taxon>
        <taxon>Candidatus Competibacteraceae</taxon>
        <taxon>Candidatus Competibacter</taxon>
    </lineage>
</organism>
<dbReference type="AlphaFoldDB" id="W6M6C1"/>
<proteinExistence type="predicted"/>
<evidence type="ECO:0000313" key="1">
    <source>
        <dbReference type="EMBL" id="CDI02154.1"/>
    </source>
</evidence>
<protein>
    <submittedName>
        <fullName evidence="1">Uncharacterized protein</fullName>
    </submittedName>
</protein>
<keyword evidence="2" id="KW-1185">Reference proteome</keyword>
<reference evidence="1" key="2">
    <citation type="submission" date="2014-03" db="EMBL/GenBank/DDBJ databases">
        <title>Candidatus Competibacter-lineage genomes retrieved from metagenomes reveal functional metabolic diversity.</title>
        <authorList>
            <person name="McIlroy S.J."/>
            <person name="Albertsen M."/>
            <person name="Andresen E.K."/>
            <person name="Saunders A.M."/>
            <person name="Kristiansen R."/>
            <person name="Stokholm-Bjerregaard M."/>
            <person name="Nielsen K.L."/>
            <person name="Nielsen P.H."/>
        </authorList>
    </citation>
    <scope>NUCLEOTIDE SEQUENCE</scope>
    <source>
        <strain evidence="1">Run_A_D11</strain>
    </source>
</reference>
<gene>
    <name evidence="1" type="ORF">BN873_260010</name>
</gene>
<sequence length="61" mass="6713">MRSIYEDSSGREGVVRQVSEVPSGWAGSSWRGFMVGFTGTFSMEASAVCFGRTNSVWPHHN</sequence>
<comment type="caution">
    <text evidence="1">The sequence shown here is derived from an EMBL/GenBank/DDBJ whole genome shotgun (WGS) entry which is preliminary data.</text>
</comment>